<dbReference type="PROSITE" id="PS00373">
    <property type="entry name" value="GART"/>
    <property type="match status" value="1"/>
</dbReference>
<sequence>MRVAFAGTPEFAAAALAAIHAAGHHVSLVLTQPDRPAGRGMKLTPSPVKQLALQIGAPVAQPQGLKLDGKYSDDAQAAREALLQAAPDVMVVAAYGLILPQWVLTLPRLGCLNIHGSLLPRWRGAAPIHRAIEAGDAETGITIMQMDEGLDTGDMLLIEREPVRPDDTTGALHDRLAALGARLVVQALADASAGRLVATQQPEQGVTYAHKIVKSEAAIDWTQPADAIERRVRAFDPFPGATFECGGETVKLWQARVRPDVQGPPGRVLQADGAHLVVACGEGALELLQLQRPGGKRMAAQSFLQGRPGLAGLDLGH</sequence>
<keyword evidence="12" id="KW-1185">Reference proteome</keyword>
<dbReference type="PANTHER" id="PTHR11138">
    <property type="entry name" value="METHIONYL-TRNA FORMYLTRANSFERASE"/>
    <property type="match status" value="1"/>
</dbReference>
<evidence type="ECO:0000259" key="9">
    <source>
        <dbReference type="Pfam" id="PF00551"/>
    </source>
</evidence>
<dbReference type="RefSeq" id="WP_341426941.1">
    <property type="nucleotide sequence ID" value="NZ_JBBUTG010000010.1"/>
</dbReference>
<dbReference type="PANTHER" id="PTHR11138:SF5">
    <property type="entry name" value="METHIONYL-TRNA FORMYLTRANSFERASE, MITOCHONDRIAL"/>
    <property type="match status" value="1"/>
</dbReference>
<dbReference type="InterPro" id="IPR002376">
    <property type="entry name" value="Formyl_transf_N"/>
</dbReference>
<accession>A0ABU9BUW4</accession>
<name>A0ABU9BUW4_9BURK</name>
<protein>
    <recommendedName>
        <fullName evidence="4 8">Methionyl-tRNA formyltransferase</fullName>
        <ecNumber evidence="3 8">2.1.2.9</ecNumber>
    </recommendedName>
</protein>
<evidence type="ECO:0000256" key="4">
    <source>
        <dbReference type="ARBA" id="ARBA00016014"/>
    </source>
</evidence>
<dbReference type="InterPro" id="IPR041711">
    <property type="entry name" value="Met-tRNA-FMT_N"/>
</dbReference>
<dbReference type="Pfam" id="PF00551">
    <property type="entry name" value="Formyl_trans_N"/>
    <property type="match status" value="1"/>
</dbReference>
<evidence type="ECO:0000256" key="3">
    <source>
        <dbReference type="ARBA" id="ARBA00012261"/>
    </source>
</evidence>
<dbReference type="InterPro" id="IPR044135">
    <property type="entry name" value="Met-tRNA-FMT_C"/>
</dbReference>
<comment type="function">
    <text evidence="1 8">Attaches a formyl group to the free amino group of methionyl-tRNA(fMet). The formyl group appears to play a dual role in the initiator identity of N-formylmethionyl-tRNA by promoting its recognition by IF2 and preventing the misappropriation of this tRNA by the elongation apparatus.</text>
</comment>
<comment type="caution">
    <text evidence="11">The sequence shown here is derived from an EMBL/GenBank/DDBJ whole genome shotgun (WGS) entry which is preliminary data.</text>
</comment>
<dbReference type="CDD" id="cd08646">
    <property type="entry name" value="FMT_core_Met-tRNA-FMT_N"/>
    <property type="match status" value="1"/>
</dbReference>
<dbReference type="CDD" id="cd08704">
    <property type="entry name" value="Met_tRNA_FMT_C"/>
    <property type="match status" value="1"/>
</dbReference>
<proteinExistence type="inferred from homology"/>
<organism evidence="11 12">
    <name type="scientific">Ideonella lacteola</name>
    <dbReference type="NCBI Taxonomy" id="2984193"/>
    <lineage>
        <taxon>Bacteria</taxon>
        <taxon>Pseudomonadati</taxon>
        <taxon>Pseudomonadota</taxon>
        <taxon>Betaproteobacteria</taxon>
        <taxon>Burkholderiales</taxon>
        <taxon>Sphaerotilaceae</taxon>
        <taxon>Ideonella</taxon>
    </lineage>
</organism>
<dbReference type="InterPro" id="IPR001555">
    <property type="entry name" value="GART_AS"/>
</dbReference>
<feature type="domain" description="Formyl transferase N-terminal" evidence="9">
    <location>
        <begin position="1"/>
        <end position="188"/>
    </location>
</feature>
<dbReference type="InterPro" id="IPR036477">
    <property type="entry name" value="Formyl_transf_N_sf"/>
</dbReference>
<keyword evidence="6 8" id="KW-0648">Protein biosynthesis</keyword>
<dbReference type="InterPro" id="IPR037022">
    <property type="entry name" value="Formyl_trans_C_sf"/>
</dbReference>
<evidence type="ECO:0000256" key="2">
    <source>
        <dbReference type="ARBA" id="ARBA00010699"/>
    </source>
</evidence>
<dbReference type="SUPFAM" id="SSF53328">
    <property type="entry name" value="Formyltransferase"/>
    <property type="match status" value="1"/>
</dbReference>
<feature type="domain" description="Formyl transferase C-terminal" evidence="10">
    <location>
        <begin position="211"/>
        <end position="307"/>
    </location>
</feature>
<dbReference type="EMBL" id="JBBUTG010000010">
    <property type="protein sequence ID" value="MEK8032375.1"/>
    <property type="molecule type" value="Genomic_DNA"/>
</dbReference>
<evidence type="ECO:0000256" key="5">
    <source>
        <dbReference type="ARBA" id="ARBA00022679"/>
    </source>
</evidence>
<dbReference type="EC" id="2.1.2.9" evidence="3 8"/>
<evidence type="ECO:0000256" key="7">
    <source>
        <dbReference type="ARBA" id="ARBA00048558"/>
    </source>
</evidence>
<evidence type="ECO:0000259" key="10">
    <source>
        <dbReference type="Pfam" id="PF02911"/>
    </source>
</evidence>
<comment type="catalytic activity">
    <reaction evidence="7 8">
        <text>L-methionyl-tRNA(fMet) + (6R)-10-formyltetrahydrofolate = N-formyl-L-methionyl-tRNA(fMet) + (6S)-5,6,7,8-tetrahydrofolate + H(+)</text>
        <dbReference type="Rhea" id="RHEA:24380"/>
        <dbReference type="Rhea" id="RHEA-COMP:9952"/>
        <dbReference type="Rhea" id="RHEA-COMP:9953"/>
        <dbReference type="ChEBI" id="CHEBI:15378"/>
        <dbReference type="ChEBI" id="CHEBI:57453"/>
        <dbReference type="ChEBI" id="CHEBI:78530"/>
        <dbReference type="ChEBI" id="CHEBI:78844"/>
        <dbReference type="ChEBI" id="CHEBI:195366"/>
        <dbReference type="EC" id="2.1.2.9"/>
    </reaction>
</comment>
<dbReference type="Proteomes" id="UP001371218">
    <property type="component" value="Unassembled WGS sequence"/>
</dbReference>
<reference evidence="11 12" key="1">
    <citation type="submission" date="2024-04" db="EMBL/GenBank/DDBJ databases">
        <title>Novel species of the genus Ideonella isolated from streams.</title>
        <authorList>
            <person name="Lu H."/>
        </authorList>
    </citation>
    <scope>NUCLEOTIDE SEQUENCE [LARGE SCALE GENOMIC DNA]</scope>
    <source>
        <strain evidence="11 12">DXS29W</strain>
    </source>
</reference>
<evidence type="ECO:0000256" key="8">
    <source>
        <dbReference type="HAMAP-Rule" id="MF_00182"/>
    </source>
</evidence>
<dbReference type="InterPro" id="IPR011034">
    <property type="entry name" value="Formyl_transferase-like_C_sf"/>
</dbReference>
<dbReference type="HAMAP" id="MF_00182">
    <property type="entry name" value="Formyl_trans"/>
    <property type="match status" value="1"/>
</dbReference>
<evidence type="ECO:0000256" key="1">
    <source>
        <dbReference type="ARBA" id="ARBA00002606"/>
    </source>
</evidence>
<evidence type="ECO:0000256" key="6">
    <source>
        <dbReference type="ARBA" id="ARBA00022917"/>
    </source>
</evidence>
<dbReference type="GO" id="GO:0004479">
    <property type="term" value="F:methionyl-tRNA formyltransferase activity"/>
    <property type="evidence" value="ECO:0007669"/>
    <property type="project" value="UniProtKB-EC"/>
</dbReference>
<dbReference type="InterPro" id="IPR005793">
    <property type="entry name" value="Formyl_trans_C"/>
</dbReference>
<dbReference type="NCBIfam" id="TIGR00460">
    <property type="entry name" value="fmt"/>
    <property type="match status" value="1"/>
</dbReference>
<evidence type="ECO:0000313" key="12">
    <source>
        <dbReference type="Proteomes" id="UP001371218"/>
    </source>
</evidence>
<dbReference type="Gene3D" id="3.40.50.170">
    <property type="entry name" value="Formyl transferase, N-terminal domain"/>
    <property type="match status" value="1"/>
</dbReference>
<dbReference type="InterPro" id="IPR005794">
    <property type="entry name" value="Fmt"/>
</dbReference>
<dbReference type="Pfam" id="PF02911">
    <property type="entry name" value="Formyl_trans_C"/>
    <property type="match status" value="1"/>
</dbReference>
<dbReference type="Gene3D" id="3.10.25.10">
    <property type="entry name" value="Formyl transferase, C-terminal domain"/>
    <property type="match status" value="1"/>
</dbReference>
<evidence type="ECO:0000313" key="11">
    <source>
        <dbReference type="EMBL" id="MEK8032375.1"/>
    </source>
</evidence>
<gene>
    <name evidence="8 11" type="primary">fmt</name>
    <name evidence="11" type="ORF">AACH06_16235</name>
</gene>
<comment type="similarity">
    <text evidence="2 8">Belongs to the Fmt family.</text>
</comment>
<dbReference type="SUPFAM" id="SSF50486">
    <property type="entry name" value="FMT C-terminal domain-like"/>
    <property type="match status" value="1"/>
</dbReference>
<feature type="binding site" evidence="8">
    <location>
        <begin position="117"/>
        <end position="120"/>
    </location>
    <ligand>
        <name>(6S)-5,6,7,8-tetrahydrofolate</name>
        <dbReference type="ChEBI" id="CHEBI:57453"/>
    </ligand>
</feature>
<keyword evidence="5 8" id="KW-0808">Transferase</keyword>